<accession>A0A081MZW8</accession>
<dbReference type="NCBIfam" id="TIGR00462">
    <property type="entry name" value="genX"/>
    <property type="match status" value="1"/>
</dbReference>
<dbReference type="InterPro" id="IPR004364">
    <property type="entry name" value="Aa-tRNA-synt_II"/>
</dbReference>
<dbReference type="InterPro" id="IPR006195">
    <property type="entry name" value="aa-tRNA-synth_II"/>
</dbReference>
<dbReference type="PRINTS" id="PR00982">
    <property type="entry name" value="TRNASYNTHLYS"/>
</dbReference>
<organism evidence="7 8">
    <name type="scientific">Endozoicomonas numazuensis</name>
    <dbReference type="NCBI Taxonomy" id="1137799"/>
    <lineage>
        <taxon>Bacteria</taxon>
        <taxon>Pseudomonadati</taxon>
        <taxon>Pseudomonadota</taxon>
        <taxon>Gammaproteobacteria</taxon>
        <taxon>Oceanospirillales</taxon>
        <taxon>Endozoicomonadaceae</taxon>
        <taxon>Endozoicomonas</taxon>
    </lineage>
</organism>
<proteinExistence type="predicted"/>
<dbReference type="InterPro" id="IPR045864">
    <property type="entry name" value="aa-tRNA-synth_II/BPL/LPL"/>
</dbReference>
<evidence type="ECO:0000256" key="2">
    <source>
        <dbReference type="ARBA" id="ARBA00022598"/>
    </source>
</evidence>
<feature type="domain" description="Aminoacyl-transfer RNA synthetases class-II family profile" evidence="6">
    <location>
        <begin position="18"/>
        <end position="329"/>
    </location>
</feature>
<dbReference type="SUPFAM" id="SSF55681">
    <property type="entry name" value="Class II aaRS and biotin synthetases"/>
    <property type="match status" value="1"/>
</dbReference>
<reference evidence="7 8" key="1">
    <citation type="submission" date="2014-06" db="EMBL/GenBank/DDBJ databases">
        <title>Whole Genome Sequences of Three Symbiotic Endozoicomonas Bacteria.</title>
        <authorList>
            <person name="Neave M.J."/>
            <person name="Apprill A."/>
            <person name="Voolstra C.R."/>
        </authorList>
    </citation>
    <scope>NUCLEOTIDE SEQUENCE [LARGE SCALE GENOMIC DNA]</scope>
    <source>
        <strain evidence="7 8">DSM 25634</strain>
    </source>
</reference>
<dbReference type="AlphaFoldDB" id="A0A081MZW8"/>
<comment type="catalytic activity">
    <reaction evidence="5">
        <text>D-beta-lysine + L-lysyl-[protein] + ATP = N(6)-((3R)-3,6-diaminohexanoyl)-L-lysyl-[protein] + AMP + diphosphate + H(+)</text>
        <dbReference type="Rhea" id="RHEA:83435"/>
        <dbReference type="Rhea" id="RHEA-COMP:9752"/>
        <dbReference type="Rhea" id="RHEA-COMP:20131"/>
        <dbReference type="ChEBI" id="CHEBI:15378"/>
        <dbReference type="ChEBI" id="CHEBI:29969"/>
        <dbReference type="ChEBI" id="CHEBI:30616"/>
        <dbReference type="ChEBI" id="CHEBI:33019"/>
        <dbReference type="ChEBI" id="CHEBI:84138"/>
        <dbReference type="ChEBI" id="CHEBI:156053"/>
        <dbReference type="ChEBI" id="CHEBI:456215"/>
    </reaction>
    <physiologicalReaction direction="left-to-right" evidence="5">
        <dbReference type="Rhea" id="RHEA:83436"/>
    </physiologicalReaction>
</comment>
<dbReference type="InterPro" id="IPR004525">
    <property type="entry name" value="EpmA"/>
</dbReference>
<evidence type="ECO:0000256" key="3">
    <source>
        <dbReference type="ARBA" id="ARBA00022741"/>
    </source>
</evidence>
<dbReference type="GO" id="GO:0000049">
    <property type="term" value="F:tRNA binding"/>
    <property type="evidence" value="ECO:0007669"/>
    <property type="project" value="TreeGrafter"/>
</dbReference>
<dbReference type="FunFam" id="3.30.930.10:FF:000017">
    <property type="entry name" value="Elongation factor P--(R)-beta-lysine ligase"/>
    <property type="match status" value="1"/>
</dbReference>
<dbReference type="GO" id="GO:0004824">
    <property type="term" value="F:lysine-tRNA ligase activity"/>
    <property type="evidence" value="ECO:0007669"/>
    <property type="project" value="InterPro"/>
</dbReference>
<keyword evidence="3" id="KW-0547">Nucleotide-binding</keyword>
<dbReference type="Gene3D" id="3.30.930.10">
    <property type="entry name" value="Bira Bifunctional Protein, Domain 2"/>
    <property type="match status" value="1"/>
</dbReference>
<dbReference type="Pfam" id="PF00152">
    <property type="entry name" value="tRNA-synt_2"/>
    <property type="match status" value="1"/>
</dbReference>
<dbReference type="PANTHER" id="PTHR42918:SF6">
    <property type="entry name" value="ELONGATION FACTOR P--(R)-BETA-LYSINE LIGASE"/>
    <property type="match status" value="1"/>
</dbReference>
<dbReference type="GO" id="GO:0005829">
    <property type="term" value="C:cytosol"/>
    <property type="evidence" value="ECO:0007669"/>
    <property type="project" value="TreeGrafter"/>
</dbReference>
<dbReference type="eggNOG" id="COG2269">
    <property type="taxonomic scope" value="Bacteria"/>
</dbReference>
<comment type="subunit">
    <text evidence="1">Homodimer.</text>
</comment>
<dbReference type="EMBL" id="JOKH01000013">
    <property type="protein sequence ID" value="KEQ11741.1"/>
    <property type="molecule type" value="Genomic_DNA"/>
</dbReference>
<dbReference type="RefSeq" id="WP_034843181.1">
    <property type="nucleotide sequence ID" value="NZ_JOKH01000013.1"/>
</dbReference>
<dbReference type="GO" id="GO:0006430">
    <property type="term" value="P:lysyl-tRNA aminoacylation"/>
    <property type="evidence" value="ECO:0007669"/>
    <property type="project" value="InterPro"/>
</dbReference>
<dbReference type="NCBIfam" id="NF006828">
    <property type="entry name" value="PRK09350.1"/>
    <property type="match status" value="1"/>
</dbReference>
<evidence type="ECO:0000256" key="1">
    <source>
        <dbReference type="ARBA" id="ARBA00011738"/>
    </source>
</evidence>
<dbReference type="PANTHER" id="PTHR42918">
    <property type="entry name" value="LYSYL-TRNA SYNTHETASE"/>
    <property type="match status" value="1"/>
</dbReference>
<sequence>MSSDNWKPSASISTLQKRARLLGRVRQYFDEQNVMEVETPMLSANATVDLYIDSFETHFLPIGGGKEQPCYLHTSPEFPMKRLLAAGSGDIYSLGRVFRNGEAGGRHNPEFTMLEYYRLGMDQHQLMDDMTALLSSVIGFQEVGRVSYGEVFQEKLRLNPHAASDDELSALVKKHIDEGLVGLERNDCLDLLFSNMIEPELGISEAGELKGVYVYDYPASMAALARLHTNDQGEQVAARFELFINGVELANGYHELTNAEEQQTRFKAEQFKRKEQGRPVYPYDHYLVEGLRSGMPDCAGVAMGVDRLLMLMLNKKKIADVVAFDFLRA</sequence>
<dbReference type="InterPro" id="IPR018149">
    <property type="entry name" value="Lys-tRNA-synth_II_C"/>
</dbReference>
<dbReference type="GO" id="GO:0005524">
    <property type="term" value="F:ATP binding"/>
    <property type="evidence" value="ECO:0007669"/>
    <property type="project" value="UniProtKB-KW"/>
</dbReference>
<comment type="caution">
    <text evidence="7">The sequence shown here is derived from an EMBL/GenBank/DDBJ whole genome shotgun (WGS) entry which is preliminary data.</text>
</comment>
<dbReference type="STRING" id="1137799.GZ78_28545"/>
<dbReference type="OrthoDB" id="9802326at2"/>
<evidence type="ECO:0000256" key="4">
    <source>
        <dbReference type="ARBA" id="ARBA00022840"/>
    </source>
</evidence>
<keyword evidence="2" id="KW-0436">Ligase</keyword>
<evidence type="ECO:0000313" key="7">
    <source>
        <dbReference type="EMBL" id="KEQ11741.1"/>
    </source>
</evidence>
<name>A0A081MZW8_9GAMM</name>
<evidence type="ECO:0000256" key="5">
    <source>
        <dbReference type="ARBA" id="ARBA00052794"/>
    </source>
</evidence>
<evidence type="ECO:0000259" key="6">
    <source>
        <dbReference type="PROSITE" id="PS50862"/>
    </source>
</evidence>
<evidence type="ECO:0000313" key="8">
    <source>
        <dbReference type="Proteomes" id="UP000028073"/>
    </source>
</evidence>
<keyword evidence="8" id="KW-1185">Reference proteome</keyword>
<dbReference type="Proteomes" id="UP000028073">
    <property type="component" value="Unassembled WGS sequence"/>
</dbReference>
<dbReference type="PROSITE" id="PS50862">
    <property type="entry name" value="AA_TRNA_LIGASE_II"/>
    <property type="match status" value="1"/>
</dbReference>
<gene>
    <name evidence="7" type="ORF">GZ78_28545</name>
</gene>
<keyword evidence="4" id="KW-0067">ATP-binding</keyword>
<protein>
    <recommendedName>
        <fullName evidence="6">Aminoacyl-transfer RNA synthetases class-II family profile domain-containing protein</fullName>
    </recommendedName>
</protein>